<proteinExistence type="predicted"/>
<dbReference type="Proteomes" id="UP001219525">
    <property type="component" value="Unassembled WGS sequence"/>
</dbReference>
<dbReference type="AlphaFoldDB" id="A0AAD6V3T3"/>
<reference evidence="2" key="1">
    <citation type="submission" date="2023-03" db="EMBL/GenBank/DDBJ databases">
        <title>Massive genome expansion in bonnet fungi (Mycena s.s.) driven by repeated elements and novel gene families across ecological guilds.</title>
        <authorList>
            <consortium name="Lawrence Berkeley National Laboratory"/>
            <person name="Harder C.B."/>
            <person name="Miyauchi S."/>
            <person name="Viragh M."/>
            <person name="Kuo A."/>
            <person name="Thoen E."/>
            <person name="Andreopoulos B."/>
            <person name="Lu D."/>
            <person name="Skrede I."/>
            <person name="Drula E."/>
            <person name="Henrissat B."/>
            <person name="Morin E."/>
            <person name="Kohler A."/>
            <person name="Barry K."/>
            <person name="LaButti K."/>
            <person name="Morin E."/>
            <person name="Salamov A."/>
            <person name="Lipzen A."/>
            <person name="Mereny Z."/>
            <person name="Hegedus B."/>
            <person name="Baldrian P."/>
            <person name="Stursova M."/>
            <person name="Weitz H."/>
            <person name="Taylor A."/>
            <person name="Grigoriev I.V."/>
            <person name="Nagy L.G."/>
            <person name="Martin F."/>
            <person name="Kauserud H."/>
        </authorList>
    </citation>
    <scope>NUCLEOTIDE SEQUENCE</scope>
    <source>
        <strain evidence="2">9144</strain>
    </source>
</reference>
<evidence type="ECO:0000313" key="3">
    <source>
        <dbReference type="Proteomes" id="UP001219525"/>
    </source>
</evidence>
<feature type="region of interest" description="Disordered" evidence="1">
    <location>
        <begin position="157"/>
        <end position="182"/>
    </location>
</feature>
<comment type="caution">
    <text evidence="2">The sequence shown here is derived from an EMBL/GenBank/DDBJ whole genome shotgun (WGS) entry which is preliminary data.</text>
</comment>
<keyword evidence="3" id="KW-1185">Reference proteome</keyword>
<gene>
    <name evidence="2" type="ORF">GGX14DRAFT_399768</name>
</gene>
<evidence type="ECO:0000313" key="2">
    <source>
        <dbReference type="EMBL" id="KAJ7201817.1"/>
    </source>
</evidence>
<name>A0AAD6V3T3_9AGAR</name>
<dbReference type="EMBL" id="JARJCW010000057">
    <property type="protein sequence ID" value="KAJ7201817.1"/>
    <property type="molecule type" value="Genomic_DNA"/>
</dbReference>
<sequence>MSRFVERGKCMAKRLRNRLRSSLIKNGEGFSVRGRQRLSQVQRKIQLDLRQASSPICSAKGRKSAVKIFTKYLLLVAFSHLSVSNPKTSYLHAAVFQLSLLGSSPHSHRIQKYNLGLILLASAAWHARTKAARRSTHLRSTSRWGEQLREHALHAGRPQLGDGASGSAPGHRQSLRLEGTTRNQLVVPGREGVSVVKARSSQMSCQADPKVSDSRRITAYKSRTCFTMLGSRWPVQLWRRHGQTPSLPFPPHLTPCLPVLVYPLSRSSSYHGDGAGKPPAVIWRVVVARMQGLLPCTCSPLNAAVRAAPRKLCVRACLSKRHCKDVCQLTVPALTRDWTEAIRRPMACVELSRPPSTPMPGSWPVESLCIDRKYPYIHEALGPALQWAICTTSLLIILLAAALTTSQFRAGACVLPVRPPARAPLNPVDIN</sequence>
<evidence type="ECO:0000256" key="1">
    <source>
        <dbReference type="SAM" id="MobiDB-lite"/>
    </source>
</evidence>
<protein>
    <submittedName>
        <fullName evidence="2">Uncharacterized protein</fullName>
    </submittedName>
</protein>
<organism evidence="2 3">
    <name type="scientific">Mycena pura</name>
    <dbReference type="NCBI Taxonomy" id="153505"/>
    <lineage>
        <taxon>Eukaryota</taxon>
        <taxon>Fungi</taxon>
        <taxon>Dikarya</taxon>
        <taxon>Basidiomycota</taxon>
        <taxon>Agaricomycotina</taxon>
        <taxon>Agaricomycetes</taxon>
        <taxon>Agaricomycetidae</taxon>
        <taxon>Agaricales</taxon>
        <taxon>Marasmiineae</taxon>
        <taxon>Mycenaceae</taxon>
        <taxon>Mycena</taxon>
    </lineage>
</organism>
<accession>A0AAD6V3T3</accession>